<gene>
    <name evidence="2" type="ORF">SG34_008960</name>
</gene>
<reference evidence="2 3" key="2">
    <citation type="journal article" date="2022" name="Mar. Drugs">
        <title>Bioassay-Guided Fractionation Leads to the Detection of Cholic Acid Generated by the Rare Thalassomonas sp.</title>
        <authorList>
            <person name="Pheiffer F."/>
            <person name="Schneider Y.K."/>
            <person name="Hansen E.H."/>
            <person name="Andersen J.H."/>
            <person name="Isaksson J."/>
            <person name="Busche T."/>
            <person name="R C."/>
            <person name="Kalinowski J."/>
            <person name="Zyl L.V."/>
            <person name="Trindade M."/>
        </authorList>
    </citation>
    <scope>NUCLEOTIDE SEQUENCE [LARGE SCALE GENOMIC DNA]</scope>
    <source>
        <strain evidence="2 3">XOM25</strain>
    </source>
</reference>
<keyword evidence="3" id="KW-1185">Reference proteome</keyword>
<keyword evidence="1" id="KW-1133">Transmembrane helix</keyword>
<dbReference type="Proteomes" id="UP000032352">
    <property type="component" value="Chromosome"/>
</dbReference>
<feature type="transmembrane region" description="Helical" evidence="1">
    <location>
        <begin position="14"/>
        <end position="37"/>
    </location>
</feature>
<keyword evidence="1" id="KW-0472">Membrane</keyword>
<name>A0AAE9Z662_9GAMM</name>
<dbReference type="AlphaFoldDB" id="A0AAE9Z662"/>
<keyword evidence="1" id="KW-0812">Transmembrane</keyword>
<dbReference type="InterPro" id="IPR021382">
    <property type="entry name" value="DUF3014"/>
</dbReference>
<organism evidence="2 3">
    <name type="scientific">Thalassomonas viridans</name>
    <dbReference type="NCBI Taxonomy" id="137584"/>
    <lineage>
        <taxon>Bacteria</taxon>
        <taxon>Pseudomonadati</taxon>
        <taxon>Pseudomonadota</taxon>
        <taxon>Gammaproteobacteria</taxon>
        <taxon>Alteromonadales</taxon>
        <taxon>Colwelliaceae</taxon>
        <taxon>Thalassomonas</taxon>
    </lineage>
</organism>
<sequence>MDNLEQTQTQSPKISPWLVAGGLIIATIGGVVGWQYFREKPPAIPEQTQIQPEPAPVVTEPEVIEPEPEAIPEPEIEQPEVVPEPEVELVEVEPLPTLDESDFWLQEKLPTMTWRKELLKLVIDDDMIRRFVVFTDNFAQGVLAYEHSPFVRPATAFSAKETKTFDNKHQQIWEWDENSVRRFSLYVDLLRSMESERLVEWYMELKPLINEAYSELGYPDDDFTHTLQDAITRVLDMEIPKESMEVIRPSVMFRYKDPEIEAMDDADKLLLRLGKENLLVIKSVLLELNEKLARAESNS</sequence>
<accession>A0AAE9Z662</accession>
<evidence type="ECO:0000256" key="1">
    <source>
        <dbReference type="SAM" id="Phobius"/>
    </source>
</evidence>
<dbReference type="EMBL" id="CP059733">
    <property type="protein sequence ID" value="WDE06997.1"/>
    <property type="molecule type" value="Genomic_DNA"/>
</dbReference>
<protein>
    <submittedName>
        <fullName evidence="2">DUF3014 domain-containing protein</fullName>
    </submittedName>
</protein>
<dbReference type="Pfam" id="PF11219">
    <property type="entry name" value="DUF3014"/>
    <property type="match status" value="1"/>
</dbReference>
<evidence type="ECO:0000313" key="2">
    <source>
        <dbReference type="EMBL" id="WDE06997.1"/>
    </source>
</evidence>
<proteinExistence type="predicted"/>
<evidence type="ECO:0000313" key="3">
    <source>
        <dbReference type="Proteomes" id="UP000032352"/>
    </source>
</evidence>
<reference evidence="2 3" key="1">
    <citation type="journal article" date="2015" name="Genome Announc.">
        <title>Draft Genome Sequences of Marine Isolates of Thalassomonas viridans and Thalassomonas actiniarum.</title>
        <authorList>
            <person name="Olonade I."/>
            <person name="van Zyl L.J."/>
            <person name="Trindade M."/>
        </authorList>
    </citation>
    <scope>NUCLEOTIDE SEQUENCE [LARGE SCALE GENOMIC DNA]</scope>
    <source>
        <strain evidence="2 3">XOM25</strain>
    </source>
</reference>
<dbReference type="RefSeq" id="WP_044842421.1">
    <property type="nucleotide sequence ID" value="NZ_CP059733.1"/>
</dbReference>
<dbReference type="KEGG" id="tvd:SG34_008960"/>